<dbReference type="EMBL" id="JACXZA010000005">
    <property type="protein sequence ID" value="MBD3921129.1"/>
    <property type="molecule type" value="Genomic_DNA"/>
</dbReference>
<evidence type="ECO:0000313" key="1">
    <source>
        <dbReference type="EMBL" id="MBD3921129.1"/>
    </source>
</evidence>
<name>A0ABR8MYU8_9BACL</name>
<gene>
    <name evidence="1" type="ORF">H8B09_20345</name>
</gene>
<dbReference type="SUPFAM" id="SSF55781">
    <property type="entry name" value="GAF domain-like"/>
    <property type="match status" value="1"/>
</dbReference>
<organism evidence="1 2">
    <name type="scientific">Paenibacillus terricola</name>
    <dbReference type="NCBI Taxonomy" id="2763503"/>
    <lineage>
        <taxon>Bacteria</taxon>
        <taxon>Bacillati</taxon>
        <taxon>Bacillota</taxon>
        <taxon>Bacilli</taxon>
        <taxon>Bacillales</taxon>
        <taxon>Paenibacillaceae</taxon>
        <taxon>Paenibacillus</taxon>
    </lineage>
</organism>
<dbReference type="Proteomes" id="UP000609346">
    <property type="component" value="Unassembled WGS sequence"/>
</dbReference>
<dbReference type="Gene3D" id="3.30.450.40">
    <property type="match status" value="1"/>
</dbReference>
<dbReference type="InterPro" id="IPR029016">
    <property type="entry name" value="GAF-like_dom_sf"/>
</dbReference>
<evidence type="ECO:0000313" key="2">
    <source>
        <dbReference type="Proteomes" id="UP000609346"/>
    </source>
</evidence>
<sequence length="145" mass="15242">MNGGYTFAASDMQADRWREETGSDFAGIAKLDEEGKLRWAGLSGITSTRTAQLTFKGARGDGFIATAIRSGRPAAYNGRAAAGSAIRARSEPLLLAESLLAAIALPYLDRTGQLTGLLIVGRRSAVPYSESDIANALASFCQNGL</sequence>
<proteinExistence type="predicted"/>
<dbReference type="RefSeq" id="WP_191205416.1">
    <property type="nucleotide sequence ID" value="NZ_JACXZA010000005.1"/>
</dbReference>
<protein>
    <submittedName>
        <fullName evidence="1">GAF domain-containing protein</fullName>
    </submittedName>
</protein>
<reference evidence="1 2" key="1">
    <citation type="submission" date="2020-09" db="EMBL/GenBank/DDBJ databases">
        <title>Paenibacillus sp. strain PR3 16S rRNA gene Genome sequencing and assembly.</title>
        <authorList>
            <person name="Kim J."/>
        </authorList>
    </citation>
    <scope>NUCLEOTIDE SEQUENCE [LARGE SCALE GENOMIC DNA]</scope>
    <source>
        <strain evidence="1 2">PR3</strain>
    </source>
</reference>
<comment type="caution">
    <text evidence="1">The sequence shown here is derived from an EMBL/GenBank/DDBJ whole genome shotgun (WGS) entry which is preliminary data.</text>
</comment>
<keyword evidence="2" id="KW-1185">Reference proteome</keyword>
<accession>A0ABR8MYU8</accession>